<feature type="chain" id="PRO_5003514321" description="DUF4382 domain-containing protein" evidence="1">
    <location>
        <begin position="26"/>
        <end position="272"/>
    </location>
</feature>
<dbReference type="HOGENOM" id="CLU_060074_0_0_10"/>
<sequence length="272" mass="28861">MKINKHLTIASLALLSTLFISSCEKDDDGQVSNNTGNATVKFNLTDAPASYDAVYIDVLEVKVHVSNSGDTSNADGWITLPNTRPGIYNLLDFQNGIDTLIASGDVPAGKVSQIRLILGPQNSVVVNGVSEPLKTPSAQQSGLKLKVNYTLQAGIVYEFWLDFDASRSIVAKGNGGYNLKPIIRVFTKNTTGSIDGYVSPIAAFSSVLAYNAAGDSAAALTNPVSGYFLISGLDPASYTVEFDPISPYMTTDTMGVNVATGIVTHLDTIRIN</sequence>
<dbReference type="STRING" id="926562.Oweho_1087"/>
<gene>
    <name evidence="3" type="ordered locus">Oweho_1087</name>
</gene>
<reference evidence="3 4" key="1">
    <citation type="journal article" date="2012" name="Stand. Genomic Sci.">
        <title>Genome sequence of the orange-pigmented seawater bacterium Owenweeksia hongkongensis type strain (UST20020801(T)).</title>
        <authorList>
            <person name="Riedel T."/>
            <person name="Held B."/>
            <person name="Nolan M."/>
            <person name="Lucas S."/>
            <person name="Lapidus A."/>
            <person name="Tice H."/>
            <person name="Del Rio T.G."/>
            <person name="Cheng J.F."/>
            <person name="Han C."/>
            <person name="Tapia R."/>
            <person name="Goodwin L.A."/>
            <person name="Pitluck S."/>
            <person name="Liolios K."/>
            <person name="Mavromatis K."/>
            <person name="Pagani I."/>
            <person name="Ivanova N."/>
            <person name="Mikhailova N."/>
            <person name="Pati A."/>
            <person name="Chen A."/>
            <person name="Palaniappan K."/>
            <person name="Rohde M."/>
            <person name="Tindall B.J."/>
            <person name="Detter J.C."/>
            <person name="Goker M."/>
            <person name="Woyke T."/>
            <person name="Bristow J."/>
            <person name="Eisen J.A."/>
            <person name="Markowitz V."/>
            <person name="Hugenholtz P."/>
            <person name="Klenk H.P."/>
            <person name="Kyrpides N.C."/>
        </authorList>
    </citation>
    <scope>NUCLEOTIDE SEQUENCE</scope>
    <source>
        <strain evidence="4">DSM 17368 / JCM 12287 / NRRL B-23963</strain>
    </source>
</reference>
<name>G8R4K5_OWEHD</name>
<organism evidence="3 4">
    <name type="scientific">Owenweeksia hongkongensis (strain DSM 17368 / CIP 108786 / JCM 12287 / NRRL B-23963 / UST20020801)</name>
    <dbReference type="NCBI Taxonomy" id="926562"/>
    <lineage>
        <taxon>Bacteria</taxon>
        <taxon>Pseudomonadati</taxon>
        <taxon>Bacteroidota</taxon>
        <taxon>Flavobacteriia</taxon>
        <taxon>Flavobacteriales</taxon>
        <taxon>Owenweeksiaceae</taxon>
        <taxon>Owenweeksia</taxon>
    </lineage>
</organism>
<evidence type="ECO:0000259" key="2">
    <source>
        <dbReference type="Pfam" id="PF14321"/>
    </source>
</evidence>
<dbReference type="InterPro" id="IPR025491">
    <property type="entry name" value="DUF4382"/>
</dbReference>
<dbReference type="OrthoDB" id="2111471at2"/>
<proteinExistence type="predicted"/>
<dbReference type="RefSeq" id="WP_014201454.1">
    <property type="nucleotide sequence ID" value="NC_016599.1"/>
</dbReference>
<protein>
    <recommendedName>
        <fullName evidence="2">DUF4382 domain-containing protein</fullName>
    </recommendedName>
</protein>
<keyword evidence="1" id="KW-0732">Signal</keyword>
<dbReference type="PATRIC" id="fig|926562.3.peg.1103"/>
<dbReference type="EMBL" id="CP003156">
    <property type="protein sequence ID" value="AEV32094.1"/>
    <property type="molecule type" value="Genomic_DNA"/>
</dbReference>
<evidence type="ECO:0000313" key="3">
    <source>
        <dbReference type="EMBL" id="AEV32094.1"/>
    </source>
</evidence>
<feature type="domain" description="DUF4382" evidence="2">
    <location>
        <begin position="37"/>
        <end position="181"/>
    </location>
</feature>
<accession>G8R4K5</accession>
<evidence type="ECO:0000256" key="1">
    <source>
        <dbReference type="SAM" id="SignalP"/>
    </source>
</evidence>
<dbReference type="Proteomes" id="UP000005631">
    <property type="component" value="Chromosome"/>
</dbReference>
<dbReference type="eggNOG" id="ENOG50309D6">
    <property type="taxonomic scope" value="Bacteria"/>
</dbReference>
<feature type="signal peptide" evidence="1">
    <location>
        <begin position="1"/>
        <end position="25"/>
    </location>
</feature>
<dbReference type="KEGG" id="oho:Oweho_1087"/>
<dbReference type="PROSITE" id="PS51257">
    <property type="entry name" value="PROKAR_LIPOPROTEIN"/>
    <property type="match status" value="1"/>
</dbReference>
<dbReference type="Pfam" id="PF14321">
    <property type="entry name" value="DUF4382"/>
    <property type="match status" value="1"/>
</dbReference>
<evidence type="ECO:0000313" key="4">
    <source>
        <dbReference type="Proteomes" id="UP000005631"/>
    </source>
</evidence>
<dbReference type="AlphaFoldDB" id="G8R4K5"/>
<keyword evidence="4" id="KW-1185">Reference proteome</keyword>